<evidence type="ECO:0000313" key="2">
    <source>
        <dbReference type="EMBL" id="KAE8055992.1"/>
    </source>
</evidence>
<accession>A0A5N6R4W4</accession>
<proteinExistence type="predicted"/>
<feature type="region of interest" description="Disordered" evidence="1">
    <location>
        <begin position="75"/>
        <end position="106"/>
    </location>
</feature>
<evidence type="ECO:0000256" key="1">
    <source>
        <dbReference type="SAM" id="MobiDB-lite"/>
    </source>
</evidence>
<protein>
    <submittedName>
        <fullName evidence="2">Uncharacterized protein</fullName>
    </submittedName>
</protein>
<gene>
    <name evidence="2" type="ORF">FH972_012795</name>
</gene>
<sequence>MSKMIEITLEAEREQHRTQLARVREEITAQMAAQMQAYEAKIRALVEGSRVVTSEPEVTNVMAPARVIYRSSIDSRSANDVNVEPNEHHNEDQAWISVGNKSRLSN</sequence>
<dbReference type="AlphaFoldDB" id="A0A5N6R4W4"/>
<dbReference type="Proteomes" id="UP000327013">
    <property type="component" value="Chromosome 5"/>
</dbReference>
<keyword evidence="3" id="KW-1185">Reference proteome</keyword>
<dbReference type="EMBL" id="CM017325">
    <property type="protein sequence ID" value="KAE8055992.1"/>
    <property type="molecule type" value="Genomic_DNA"/>
</dbReference>
<name>A0A5N6R4W4_9ROSI</name>
<evidence type="ECO:0000313" key="3">
    <source>
        <dbReference type="Proteomes" id="UP000327013"/>
    </source>
</evidence>
<reference evidence="2 3" key="1">
    <citation type="submission" date="2019-06" db="EMBL/GenBank/DDBJ databases">
        <title>A chromosomal-level reference genome of Carpinus fangiana (Coryloideae, Betulaceae).</title>
        <authorList>
            <person name="Yang X."/>
            <person name="Wang Z."/>
            <person name="Zhang L."/>
            <person name="Hao G."/>
            <person name="Liu J."/>
            <person name="Yang Y."/>
        </authorList>
    </citation>
    <scope>NUCLEOTIDE SEQUENCE [LARGE SCALE GENOMIC DNA]</scope>
    <source>
        <strain evidence="2">Cfa_2016G</strain>
        <tissue evidence="2">Leaf</tissue>
    </source>
</reference>
<organism evidence="2 3">
    <name type="scientific">Carpinus fangiana</name>
    <dbReference type="NCBI Taxonomy" id="176857"/>
    <lineage>
        <taxon>Eukaryota</taxon>
        <taxon>Viridiplantae</taxon>
        <taxon>Streptophyta</taxon>
        <taxon>Embryophyta</taxon>
        <taxon>Tracheophyta</taxon>
        <taxon>Spermatophyta</taxon>
        <taxon>Magnoliopsida</taxon>
        <taxon>eudicotyledons</taxon>
        <taxon>Gunneridae</taxon>
        <taxon>Pentapetalae</taxon>
        <taxon>rosids</taxon>
        <taxon>fabids</taxon>
        <taxon>Fagales</taxon>
        <taxon>Betulaceae</taxon>
        <taxon>Carpinus</taxon>
    </lineage>
</organism>